<dbReference type="SUPFAM" id="SSF53474">
    <property type="entry name" value="alpha/beta-Hydrolases"/>
    <property type="match status" value="1"/>
</dbReference>
<evidence type="ECO:0000256" key="1">
    <source>
        <dbReference type="ARBA" id="ARBA00001070"/>
    </source>
</evidence>
<evidence type="ECO:0000259" key="8">
    <source>
        <dbReference type="Pfam" id="PF02897"/>
    </source>
</evidence>
<dbReference type="Gene3D" id="3.40.50.1820">
    <property type="entry name" value="alpha/beta hydrolase"/>
    <property type="match status" value="1"/>
</dbReference>
<keyword evidence="3 6" id="KW-0645">Protease</keyword>
<dbReference type="InterPro" id="IPR029058">
    <property type="entry name" value="AB_hydrolase_fold"/>
</dbReference>
<dbReference type="EC" id="3.4.21.-" evidence="6"/>
<comment type="caution">
    <text evidence="9">The sequence shown here is derived from an EMBL/GenBank/DDBJ whole genome shotgun (WGS) entry which is preliminary data.</text>
</comment>
<dbReference type="SUPFAM" id="SSF50993">
    <property type="entry name" value="Peptidase/esterase 'gauge' domain"/>
    <property type="match status" value="1"/>
</dbReference>
<dbReference type="Gene3D" id="2.130.10.120">
    <property type="entry name" value="Prolyl oligopeptidase, N-terminal domain"/>
    <property type="match status" value="1"/>
</dbReference>
<dbReference type="Pfam" id="PF02897">
    <property type="entry name" value="Peptidase_S9_N"/>
    <property type="match status" value="1"/>
</dbReference>
<keyword evidence="5 6" id="KW-0720">Serine protease</keyword>
<evidence type="ECO:0000256" key="3">
    <source>
        <dbReference type="ARBA" id="ARBA00022670"/>
    </source>
</evidence>
<gene>
    <name evidence="9" type="ORF">HK105_206235</name>
</gene>
<dbReference type="InterPro" id="IPR023302">
    <property type="entry name" value="Pept_S9A_N"/>
</dbReference>
<evidence type="ECO:0000256" key="2">
    <source>
        <dbReference type="ARBA" id="ARBA00005228"/>
    </source>
</evidence>
<accession>A0ABR4N424</accession>
<dbReference type="Pfam" id="PF00326">
    <property type="entry name" value="Peptidase_S9"/>
    <property type="match status" value="1"/>
</dbReference>
<sequence>MSLAWSVHARATTNAAAAAVATCAVTQPLALLLRTPMPAVRPATRATLSGPAPSFRAFPPRSNLMSTISYPPTRRDDSVVDTLHGVAVPDPYRWLEDPDSDETKAFVDAQNAVTQTYLSQCAYRDDFKRALTGLFNYDKYGCPRRHGGQYFYFHNSGLQPQSVLYKQASLDAERQVFLDPNTLSDDGTVSINTFAFSDSGKLFGYALSASGSDWVNIHVRETRDGVTKDLEDKPIEWAKFTTIGFTHDDRGFFYTTYPRPQVDASKKGTETDANKNSMVYYHVIGTPQEQDILIHKDPANPDFLQSAYLSDDGKFVVMSVSKGTNPETALYVAPIDGPITSDKVPVFVAIADKMDAAYTYLTNEGRVFWLATTLNAPKQRIVKYDLDHPEKGFVEVIAETENVISSVDIADNNKLMITYLEDVKHVVYVYDMFTGAAVAPHKLPLPEGSIISSLQSSCKHGEVFYLVSSFLSPGVVYRFDFEGHQHSVFRQAVVKGLRADELETKQIFYESKDGTKKIPMFIIARKDVKLDGNNPTVLYGYGGFDISITPSFSVSWLTFVQHMKGVVAIANIRGGGEYGQEKWYNQGRLAKKQNVFDDFQWAAKWLSAHGYARPEKLAINGGSNGGLLVGACINQAPELFGAAVAQVGVLDMYRFHRFTIGAAWTSDYGNPDKADDFAVLQKYSPLHNVHSDKEYPAVLIMTGDHDDRVVPLHSHKFIATLQHARPHNAKPLLERVETKAGHGAGKSTQQLIEDTTDKFAFIGLAVGAEWSE</sequence>
<comment type="catalytic activity">
    <reaction evidence="1">
        <text>Hydrolysis of Pro-|-Xaa &gt;&gt; Ala-|-Xaa in oligopeptides.</text>
        <dbReference type="EC" id="3.4.21.26"/>
    </reaction>
</comment>
<evidence type="ECO:0000313" key="9">
    <source>
        <dbReference type="EMBL" id="KAL2914288.1"/>
    </source>
</evidence>
<name>A0ABR4N424_9FUNG</name>
<evidence type="ECO:0000256" key="5">
    <source>
        <dbReference type="ARBA" id="ARBA00022825"/>
    </source>
</evidence>
<feature type="domain" description="Peptidase S9A N-terminal" evidence="8">
    <location>
        <begin position="71"/>
        <end position="491"/>
    </location>
</feature>
<dbReference type="InterPro" id="IPR002471">
    <property type="entry name" value="Pept_S9_AS"/>
</dbReference>
<dbReference type="InterPro" id="IPR001375">
    <property type="entry name" value="Peptidase_S9_cat"/>
</dbReference>
<comment type="similarity">
    <text evidence="2 6">Belongs to the peptidase S9A family.</text>
</comment>
<feature type="domain" description="Peptidase S9 prolyl oligopeptidase catalytic" evidence="7">
    <location>
        <begin position="552"/>
        <end position="763"/>
    </location>
</feature>
<dbReference type="PRINTS" id="PR00862">
    <property type="entry name" value="PROLIGOPTASE"/>
</dbReference>
<dbReference type="InterPro" id="IPR051167">
    <property type="entry name" value="Prolyl_oligopep/macrocyclase"/>
</dbReference>
<evidence type="ECO:0000313" key="10">
    <source>
        <dbReference type="Proteomes" id="UP001527925"/>
    </source>
</evidence>
<dbReference type="PROSITE" id="PS00708">
    <property type="entry name" value="PRO_ENDOPEP_SER"/>
    <property type="match status" value="1"/>
</dbReference>
<dbReference type="EMBL" id="JADGIZ020000035">
    <property type="protein sequence ID" value="KAL2914288.1"/>
    <property type="molecule type" value="Genomic_DNA"/>
</dbReference>
<dbReference type="Proteomes" id="UP001527925">
    <property type="component" value="Unassembled WGS sequence"/>
</dbReference>
<reference evidence="9 10" key="1">
    <citation type="submission" date="2023-09" db="EMBL/GenBank/DDBJ databases">
        <title>Pangenome analysis of Batrachochytrium dendrobatidis and related Chytrids.</title>
        <authorList>
            <person name="Yacoub M.N."/>
            <person name="Stajich J.E."/>
            <person name="James T.Y."/>
        </authorList>
    </citation>
    <scope>NUCLEOTIDE SEQUENCE [LARGE SCALE GENOMIC DNA]</scope>
    <source>
        <strain evidence="9 10">JEL0888</strain>
    </source>
</reference>
<proteinExistence type="inferred from homology"/>
<evidence type="ECO:0000256" key="6">
    <source>
        <dbReference type="RuleBase" id="RU368024"/>
    </source>
</evidence>
<dbReference type="PANTHER" id="PTHR42881">
    <property type="entry name" value="PROLYL ENDOPEPTIDASE"/>
    <property type="match status" value="1"/>
</dbReference>
<organism evidence="9 10">
    <name type="scientific">Polyrhizophydium stewartii</name>
    <dbReference type="NCBI Taxonomy" id="2732419"/>
    <lineage>
        <taxon>Eukaryota</taxon>
        <taxon>Fungi</taxon>
        <taxon>Fungi incertae sedis</taxon>
        <taxon>Chytridiomycota</taxon>
        <taxon>Chytridiomycota incertae sedis</taxon>
        <taxon>Chytridiomycetes</taxon>
        <taxon>Rhizophydiales</taxon>
        <taxon>Rhizophydiales incertae sedis</taxon>
        <taxon>Polyrhizophydium</taxon>
    </lineage>
</organism>
<dbReference type="PANTHER" id="PTHR42881:SF2">
    <property type="entry name" value="PROLYL ENDOPEPTIDASE"/>
    <property type="match status" value="1"/>
</dbReference>
<protein>
    <recommendedName>
        <fullName evidence="6">Prolyl endopeptidase</fullName>
        <ecNumber evidence="6">3.4.21.-</ecNumber>
    </recommendedName>
</protein>
<dbReference type="InterPro" id="IPR002470">
    <property type="entry name" value="Peptidase_S9A"/>
</dbReference>
<evidence type="ECO:0000256" key="4">
    <source>
        <dbReference type="ARBA" id="ARBA00022801"/>
    </source>
</evidence>
<keyword evidence="10" id="KW-1185">Reference proteome</keyword>
<evidence type="ECO:0000259" key="7">
    <source>
        <dbReference type="Pfam" id="PF00326"/>
    </source>
</evidence>
<keyword evidence="4 6" id="KW-0378">Hydrolase</keyword>